<evidence type="ECO:0000256" key="1">
    <source>
        <dbReference type="SAM" id="Phobius"/>
    </source>
</evidence>
<evidence type="ECO:0000313" key="2">
    <source>
        <dbReference type="EMBL" id="PXW40731.1"/>
    </source>
</evidence>
<accession>A0A318FMM8</accession>
<keyword evidence="1" id="KW-1133">Transmembrane helix</keyword>
<feature type="transmembrane region" description="Helical" evidence="1">
    <location>
        <begin position="54"/>
        <end position="73"/>
    </location>
</feature>
<comment type="caution">
    <text evidence="2">The sequence shown here is derived from an EMBL/GenBank/DDBJ whole genome shotgun (WGS) entry which is preliminary data.</text>
</comment>
<dbReference type="Proteomes" id="UP000247485">
    <property type="component" value="Unassembled WGS sequence"/>
</dbReference>
<protein>
    <submittedName>
        <fullName evidence="2">Uncharacterized protein DUF1198</fullName>
    </submittedName>
</protein>
<evidence type="ECO:0000313" key="3">
    <source>
        <dbReference type="Proteomes" id="UP000247485"/>
    </source>
</evidence>
<dbReference type="InterPro" id="IPR009587">
    <property type="entry name" value="DUF1198"/>
</dbReference>
<keyword evidence="1" id="KW-0812">Transmembrane</keyword>
<name>A0A318FMM8_KLEOX</name>
<keyword evidence="1" id="KW-0472">Membrane</keyword>
<dbReference type="Pfam" id="PF06711">
    <property type="entry name" value="DUF1198"/>
    <property type="match status" value="1"/>
</dbReference>
<dbReference type="AlphaFoldDB" id="A0A318FMM8"/>
<sequence length="203" mass="23563">MIVDLRDTLNNSCCRKAARERILRSIDNYVTEVNERSQRICSLKYDGYEMRGCMIWLGLATLIVVFVVGFRVLTSDSRRAIRRLSERLGITPVPLESMIDQLGKTAGHEYLRYLERPNEAHLQNAAQVLLIWQVGIVDGSEQNLHYWYRLMQKARLAAPITEAQIRLAQGFLRDLEPEISELHALQERYNTLFLPEDGVHWLH</sequence>
<proteinExistence type="predicted"/>
<reference evidence="2 3" key="1">
    <citation type="submission" date="2018-05" db="EMBL/GenBank/DDBJ databases">
        <title>Freshwater and sediment microbial communities from various areas in North America, analyzing microbe dynamics in response to fracking.</title>
        <authorList>
            <person name="Lamendella R."/>
        </authorList>
    </citation>
    <scope>NUCLEOTIDE SEQUENCE [LARGE SCALE GENOMIC DNA]</scope>
    <source>
        <strain evidence="2 3">67</strain>
    </source>
</reference>
<organism evidence="2 3">
    <name type="scientific">Klebsiella oxytoca</name>
    <dbReference type="NCBI Taxonomy" id="571"/>
    <lineage>
        <taxon>Bacteria</taxon>
        <taxon>Pseudomonadati</taxon>
        <taxon>Pseudomonadota</taxon>
        <taxon>Gammaproteobacteria</taxon>
        <taxon>Enterobacterales</taxon>
        <taxon>Enterobacteriaceae</taxon>
        <taxon>Klebsiella/Raoultella group</taxon>
        <taxon>Klebsiella</taxon>
    </lineage>
</organism>
<dbReference type="EMBL" id="QJJG01000016">
    <property type="protein sequence ID" value="PXW40731.1"/>
    <property type="molecule type" value="Genomic_DNA"/>
</dbReference>
<gene>
    <name evidence="2" type="ORF">DET57_11621</name>
</gene>